<dbReference type="GO" id="GO:0030170">
    <property type="term" value="F:pyridoxal phosphate binding"/>
    <property type="evidence" value="ECO:0007669"/>
    <property type="project" value="InterPro"/>
</dbReference>
<dbReference type="InterPro" id="IPR015422">
    <property type="entry name" value="PyrdxlP-dep_Trfase_small"/>
</dbReference>
<evidence type="ECO:0000256" key="4">
    <source>
        <dbReference type="ARBA" id="ARBA00022679"/>
    </source>
</evidence>
<dbReference type="Proteomes" id="UP000184516">
    <property type="component" value="Unassembled WGS sequence"/>
</dbReference>
<evidence type="ECO:0000313" key="9">
    <source>
        <dbReference type="EMBL" id="SHG31859.1"/>
    </source>
</evidence>
<dbReference type="Gene3D" id="3.90.1150.10">
    <property type="entry name" value="Aspartate Aminotransferase, domain 1"/>
    <property type="match status" value="1"/>
</dbReference>
<dbReference type="PANTHER" id="PTHR43586">
    <property type="entry name" value="CYSTEINE DESULFURASE"/>
    <property type="match status" value="1"/>
</dbReference>
<evidence type="ECO:0000256" key="2">
    <source>
        <dbReference type="ARBA" id="ARBA00010447"/>
    </source>
</evidence>
<dbReference type="NCBIfam" id="NF041166">
    <property type="entry name" value="f2_encap_cargo1"/>
    <property type="match status" value="1"/>
</dbReference>
<comment type="cofactor">
    <cofactor evidence="1">
        <name>pyridoxal 5'-phosphate</name>
        <dbReference type="ChEBI" id="CHEBI:597326"/>
    </cofactor>
</comment>
<dbReference type="Pfam" id="PF00266">
    <property type="entry name" value="Aminotran_5"/>
    <property type="match status" value="1"/>
</dbReference>
<comment type="similarity">
    <text evidence="2">Belongs to the class-V pyridoxal-phosphate-dependent aminotransferase family. Csd subfamily.</text>
</comment>
<keyword evidence="4" id="KW-0808">Transferase</keyword>
<feature type="domain" description="Aminotransferase class V" evidence="8">
    <location>
        <begin position="302"/>
        <end position="671"/>
    </location>
</feature>
<evidence type="ECO:0000256" key="3">
    <source>
        <dbReference type="ARBA" id="ARBA00012239"/>
    </source>
</evidence>
<evidence type="ECO:0000256" key="1">
    <source>
        <dbReference type="ARBA" id="ARBA00001933"/>
    </source>
</evidence>
<dbReference type="GO" id="GO:0006534">
    <property type="term" value="P:cysteine metabolic process"/>
    <property type="evidence" value="ECO:0007669"/>
    <property type="project" value="InterPro"/>
</dbReference>
<reference evidence="10" key="1">
    <citation type="submission" date="2016-11" db="EMBL/GenBank/DDBJ databases">
        <authorList>
            <person name="Varghese N."/>
            <person name="Submissions S."/>
        </authorList>
    </citation>
    <scope>NUCLEOTIDE SEQUENCE [LARGE SCALE GENOMIC DNA]</scope>
    <source>
        <strain evidence="10">DSM 19978</strain>
    </source>
</reference>
<dbReference type="SUPFAM" id="SSF53383">
    <property type="entry name" value="PLP-dependent transferases"/>
    <property type="match status" value="1"/>
</dbReference>
<feature type="region of interest" description="Disordered" evidence="7">
    <location>
        <begin position="163"/>
        <end position="199"/>
    </location>
</feature>
<keyword evidence="5" id="KW-0663">Pyridoxal phosphate</keyword>
<dbReference type="EC" id="2.8.1.7" evidence="3"/>
<organism evidence="9 10">
    <name type="scientific">Flavobacterium fluvii</name>
    <dbReference type="NCBI Taxonomy" id="468056"/>
    <lineage>
        <taxon>Bacteria</taxon>
        <taxon>Pseudomonadati</taxon>
        <taxon>Bacteroidota</taxon>
        <taxon>Flavobacteriia</taxon>
        <taxon>Flavobacteriales</taxon>
        <taxon>Flavobacteriaceae</taxon>
        <taxon>Flavobacterium</taxon>
    </lineage>
</organism>
<accession>A0A1M5IUZ1</accession>
<dbReference type="Gene3D" id="3.40.640.10">
    <property type="entry name" value="Type I PLP-dependent aspartate aminotransferase-like (Major domain)"/>
    <property type="match status" value="1"/>
</dbReference>
<dbReference type="EMBL" id="FQWB01000003">
    <property type="protein sequence ID" value="SHG31859.1"/>
    <property type="molecule type" value="Genomic_DNA"/>
</dbReference>
<dbReference type="STRING" id="468056.SAMN05443549_103240"/>
<dbReference type="InterPro" id="IPR015424">
    <property type="entry name" value="PyrdxlP-dep_Trfase"/>
</dbReference>
<evidence type="ECO:0000256" key="7">
    <source>
        <dbReference type="SAM" id="MobiDB-lite"/>
    </source>
</evidence>
<sequence>MSTNINPTGTGLPDINDLEKLANELFSALPNEFPKEISLSPNASEHPRATKIAETLLAAGNLGGVEAAFPVSHHDTLVGQSGFAPLATPAVSASPIGSVQTPPSFGGFGGSPSVAQYGKSPAFGGYTNAFSDPTIENISQLGDLNVDVNQGFASAPVSGSGADPYAVNNGNNINAENPQTGFSDPNLKNSGGNSSSSSNLNQNYLPFELEHSSFEAELKTALEALNSSFGIPSLATTPGIIDTPGSYYFLNENPFGFDSKKADVSPVSHHELEGFGGTNFNPHIIKKDFPILKETVNGKPLIWFDNAATTQKPQSVIDRVSYFYTHENSNIHRAAHELAARASDAYESAREKVKVFLNAKSVNEIVFVRGATEGINLVAQSWGDQNLVAGDEIVVSNLEHHANIVPWKRLADKKGLKLRVIPVDDDGQILLDEYAKLLNSKTKLVAFTQVSNALGTVTPAKQMVEMAHAVGAKVLLDGAQSVSHMKVDVQYLNADWLVFSGHKLFGPTGIGAVYGKEDLLNETQPYQSGGNMIQDVTFEEIKYHKAPNRFEAGTGNIADAIGLGAAIDYVSKIGIEVIGQYEHYLLEYATNLLKQIPGVRLIGTAAHKASVLSFNLQGFTNDEVGQALNKEGVAVRTGHHCAQPILRRMGVETCVRPSLAFYNTTQDVDIFIETLWKLKSGKK</sequence>
<dbReference type="CDD" id="cd06453">
    <property type="entry name" value="SufS_like"/>
    <property type="match status" value="1"/>
</dbReference>
<keyword evidence="10" id="KW-1185">Reference proteome</keyword>
<evidence type="ECO:0000259" key="8">
    <source>
        <dbReference type="Pfam" id="PF00266"/>
    </source>
</evidence>
<dbReference type="OrthoDB" id="9804366at2"/>
<dbReference type="InterPro" id="IPR015421">
    <property type="entry name" value="PyrdxlP-dep_Trfase_major"/>
</dbReference>
<dbReference type="GO" id="GO:0031071">
    <property type="term" value="F:cysteine desulfurase activity"/>
    <property type="evidence" value="ECO:0007669"/>
    <property type="project" value="UniProtKB-EC"/>
</dbReference>
<gene>
    <name evidence="9" type="ORF">SAMN05443549_103240</name>
</gene>
<keyword evidence="9" id="KW-0456">Lyase</keyword>
<feature type="compositionally biased region" description="Low complexity" evidence="7">
    <location>
        <begin position="186"/>
        <end position="199"/>
    </location>
</feature>
<dbReference type="PANTHER" id="PTHR43586:SF8">
    <property type="entry name" value="CYSTEINE DESULFURASE 1, CHLOROPLASTIC"/>
    <property type="match status" value="1"/>
</dbReference>
<dbReference type="GO" id="GO:0016829">
    <property type="term" value="F:lyase activity"/>
    <property type="evidence" value="ECO:0007669"/>
    <property type="project" value="UniProtKB-KW"/>
</dbReference>
<proteinExistence type="inferred from homology"/>
<dbReference type="AlphaFoldDB" id="A0A1M5IUZ1"/>
<name>A0A1M5IUZ1_9FLAO</name>
<evidence type="ECO:0000256" key="5">
    <source>
        <dbReference type="ARBA" id="ARBA00022898"/>
    </source>
</evidence>
<dbReference type="InterPro" id="IPR000192">
    <property type="entry name" value="Aminotrans_V_dom"/>
</dbReference>
<comment type="catalytic activity">
    <reaction evidence="6">
        <text>(sulfur carrier)-H + L-cysteine = (sulfur carrier)-SH + L-alanine</text>
        <dbReference type="Rhea" id="RHEA:43892"/>
        <dbReference type="Rhea" id="RHEA-COMP:14737"/>
        <dbReference type="Rhea" id="RHEA-COMP:14739"/>
        <dbReference type="ChEBI" id="CHEBI:29917"/>
        <dbReference type="ChEBI" id="CHEBI:35235"/>
        <dbReference type="ChEBI" id="CHEBI:57972"/>
        <dbReference type="ChEBI" id="CHEBI:64428"/>
        <dbReference type="EC" id="2.8.1.7"/>
    </reaction>
</comment>
<feature type="compositionally biased region" description="Low complexity" evidence="7">
    <location>
        <begin position="168"/>
        <end position="177"/>
    </location>
</feature>
<dbReference type="InterPro" id="IPR010970">
    <property type="entry name" value="Cys_dSase_SufS"/>
</dbReference>
<protein>
    <recommendedName>
        <fullName evidence="3">cysteine desulfurase</fullName>
        <ecNumber evidence="3">2.8.1.7</ecNumber>
    </recommendedName>
</protein>
<dbReference type="RefSeq" id="WP_073369936.1">
    <property type="nucleotide sequence ID" value="NZ_FQWB01000003.1"/>
</dbReference>
<dbReference type="NCBIfam" id="TIGR01979">
    <property type="entry name" value="sufS"/>
    <property type="match status" value="1"/>
</dbReference>
<evidence type="ECO:0000313" key="10">
    <source>
        <dbReference type="Proteomes" id="UP000184516"/>
    </source>
</evidence>
<evidence type="ECO:0000256" key="6">
    <source>
        <dbReference type="ARBA" id="ARBA00050776"/>
    </source>
</evidence>